<evidence type="ECO:0000313" key="1">
    <source>
        <dbReference type="EMBL" id="MBC8561603.1"/>
    </source>
</evidence>
<name>A0ABR7MYZ5_9FIRM</name>
<organism evidence="1 2">
    <name type="scientific">Jutongia huaianensis</name>
    <dbReference type="NCBI Taxonomy" id="2763668"/>
    <lineage>
        <taxon>Bacteria</taxon>
        <taxon>Bacillati</taxon>
        <taxon>Bacillota</taxon>
        <taxon>Clostridia</taxon>
        <taxon>Lachnospirales</taxon>
        <taxon>Lachnospiraceae</taxon>
        <taxon>Jutongia</taxon>
    </lineage>
</organism>
<sequence length="50" mass="5771">MENQTKTKLTLNPEEEKQSNILLEGVPVRQTVQPIVQTQTEYNAENVWNS</sequence>
<accession>A0ABR7MYZ5</accession>
<proteinExistence type="predicted"/>
<protein>
    <submittedName>
        <fullName evidence="1">Uncharacterized protein</fullName>
    </submittedName>
</protein>
<comment type="caution">
    <text evidence="1">The sequence shown here is derived from an EMBL/GenBank/DDBJ whole genome shotgun (WGS) entry which is preliminary data.</text>
</comment>
<dbReference type="RefSeq" id="WP_249297269.1">
    <property type="nucleotide sequence ID" value="NZ_JACRSX010000002.1"/>
</dbReference>
<keyword evidence="2" id="KW-1185">Reference proteome</keyword>
<dbReference type="EMBL" id="JACRSX010000002">
    <property type="protein sequence ID" value="MBC8561603.1"/>
    <property type="molecule type" value="Genomic_DNA"/>
</dbReference>
<reference evidence="1 2" key="1">
    <citation type="submission" date="2020-08" db="EMBL/GenBank/DDBJ databases">
        <title>Genome public.</title>
        <authorList>
            <person name="Liu C."/>
            <person name="Sun Q."/>
        </authorList>
    </citation>
    <scope>NUCLEOTIDE SEQUENCE [LARGE SCALE GENOMIC DNA]</scope>
    <source>
        <strain evidence="1 2">NSJ-37</strain>
    </source>
</reference>
<evidence type="ECO:0000313" key="2">
    <source>
        <dbReference type="Proteomes" id="UP000606193"/>
    </source>
</evidence>
<dbReference type="Proteomes" id="UP000606193">
    <property type="component" value="Unassembled WGS sequence"/>
</dbReference>
<gene>
    <name evidence="1" type="ORF">H8704_02995</name>
</gene>